<name>A0A8W8LPN6_MAGGI</name>
<evidence type="ECO:0000313" key="3">
    <source>
        <dbReference type="Proteomes" id="UP000005408"/>
    </source>
</evidence>
<feature type="signal peptide" evidence="1">
    <location>
        <begin position="1"/>
        <end position="33"/>
    </location>
</feature>
<evidence type="ECO:0000313" key="2">
    <source>
        <dbReference type="EnsemblMetazoa" id="G28441.1:cds"/>
    </source>
</evidence>
<accession>A0A8W8LPN6</accession>
<protein>
    <recommendedName>
        <fullName evidence="4">Secreted protein</fullName>
    </recommendedName>
</protein>
<organism evidence="2 3">
    <name type="scientific">Magallana gigas</name>
    <name type="common">Pacific oyster</name>
    <name type="synonym">Crassostrea gigas</name>
    <dbReference type="NCBI Taxonomy" id="29159"/>
    <lineage>
        <taxon>Eukaryota</taxon>
        <taxon>Metazoa</taxon>
        <taxon>Spiralia</taxon>
        <taxon>Lophotrochozoa</taxon>
        <taxon>Mollusca</taxon>
        <taxon>Bivalvia</taxon>
        <taxon>Autobranchia</taxon>
        <taxon>Pteriomorphia</taxon>
        <taxon>Ostreida</taxon>
        <taxon>Ostreoidea</taxon>
        <taxon>Ostreidae</taxon>
        <taxon>Magallana</taxon>
    </lineage>
</organism>
<reference evidence="2" key="1">
    <citation type="submission" date="2022-08" db="UniProtKB">
        <authorList>
            <consortium name="EnsemblMetazoa"/>
        </authorList>
    </citation>
    <scope>IDENTIFICATION</scope>
    <source>
        <strain evidence="2">05x7-T-G4-1.051#20</strain>
    </source>
</reference>
<dbReference type="PANTHER" id="PTHR33964">
    <property type="entry name" value="RE45066P-RELATED"/>
    <property type="match status" value="1"/>
</dbReference>
<dbReference type="Proteomes" id="UP000005408">
    <property type="component" value="Unassembled WGS sequence"/>
</dbReference>
<keyword evidence="1" id="KW-0732">Signal</keyword>
<dbReference type="PANTHER" id="PTHR33964:SF1">
    <property type="entry name" value="RE45066P"/>
    <property type="match status" value="1"/>
</dbReference>
<evidence type="ECO:0000256" key="1">
    <source>
        <dbReference type="SAM" id="SignalP"/>
    </source>
</evidence>
<feature type="chain" id="PRO_5036477941" description="Secreted protein" evidence="1">
    <location>
        <begin position="34"/>
        <end position="310"/>
    </location>
</feature>
<proteinExistence type="predicted"/>
<dbReference type="AlphaFoldDB" id="A0A8W8LPN6"/>
<evidence type="ECO:0008006" key="4">
    <source>
        <dbReference type="Google" id="ProtNLM"/>
    </source>
</evidence>
<dbReference type="EnsemblMetazoa" id="G28441.1">
    <property type="protein sequence ID" value="G28441.1:cds"/>
    <property type="gene ID" value="G28441"/>
</dbReference>
<keyword evidence="3" id="KW-1185">Reference proteome</keyword>
<sequence>MCKRELYSSVCHDRKEILMFLLILQIFSFAGSGGEVYPDCPSPVQKYAFQCFTGYNTQMLNMVKSSATLFSGVDVEIIRAFCSAYNQAMVCIENMKEICPASLHRKIEATLMNLQGAKPEVSALCTDDNIYERYARHMTCLREYGAYSERCFRDGMNSSIRLMQWISEDDIYQLCSDLNRTVDCITSKIGRWCGPEAAQLIPILVKPMVRKSTKCDVMPLSGLGTALMTPLRRRPYRQETITSKPNIFNTPKADTPDQRHVIYANPQHYPRWGGIHHLERNALSPLWMPPEGGEEIRIVLTHWKRRSTTI</sequence>